<dbReference type="RefSeq" id="WP_074641801.1">
    <property type="nucleotide sequence ID" value="NZ_FNBL01000002.1"/>
</dbReference>
<evidence type="ECO:0000313" key="3">
    <source>
        <dbReference type="Proteomes" id="UP000182284"/>
    </source>
</evidence>
<dbReference type="InterPro" id="IPR018740">
    <property type="entry name" value="DUF2282_membr"/>
</dbReference>
<dbReference type="Pfam" id="PF10048">
    <property type="entry name" value="DUF2282"/>
    <property type="match status" value="1"/>
</dbReference>
<protein>
    <submittedName>
        <fullName evidence="2">Uncharacterized membrane protein</fullName>
    </submittedName>
</protein>
<organism evidence="2 3">
    <name type="scientific">Celeribacter baekdonensis</name>
    <dbReference type="NCBI Taxonomy" id="875171"/>
    <lineage>
        <taxon>Bacteria</taxon>
        <taxon>Pseudomonadati</taxon>
        <taxon>Pseudomonadota</taxon>
        <taxon>Alphaproteobacteria</taxon>
        <taxon>Rhodobacterales</taxon>
        <taxon>Roseobacteraceae</taxon>
        <taxon>Celeribacter</taxon>
    </lineage>
</organism>
<keyword evidence="1" id="KW-0732">Signal</keyword>
<evidence type="ECO:0000256" key="1">
    <source>
        <dbReference type="SAM" id="SignalP"/>
    </source>
</evidence>
<evidence type="ECO:0000313" key="2">
    <source>
        <dbReference type="EMBL" id="SDF06295.1"/>
    </source>
</evidence>
<name>A0A1G7I0W5_9RHOB</name>
<dbReference type="EMBL" id="FNBL01000002">
    <property type="protein sequence ID" value="SDF06295.1"/>
    <property type="molecule type" value="Genomic_DNA"/>
</dbReference>
<dbReference type="AlphaFoldDB" id="A0A1G7I0W5"/>
<proteinExistence type="predicted"/>
<dbReference type="OrthoDB" id="9808309at2"/>
<feature type="chain" id="PRO_5010292350" evidence="1">
    <location>
        <begin position="28"/>
        <end position="103"/>
    </location>
</feature>
<feature type="signal peptide" evidence="1">
    <location>
        <begin position="1"/>
        <end position="27"/>
    </location>
</feature>
<dbReference type="Proteomes" id="UP000182284">
    <property type="component" value="Unassembled WGS sequence"/>
</dbReference>
<gene>
    <name evidence="2" type="ORF">SAMN04488117_102152</name>
</gene>
<reference evidence="2 3" key="1">
    <citation type="submission" date="2016-10" db="EMBL/GenBank/DDBJ databases">
        <authorList>
            <person name="de Groot N.N."/>
        </authorList>
    </citation>
    <scope>NUCLEOTIDE SEQUENCE [LARGE SCALE GENOMIC DNA]</scope>
    <source>
        <strain evidence="2 3">DSM 27375</strain>
    </source>
</reference>
<sequence>MTTQTNTLALIGALATALSATATMASAEGAQEKCFGVALAGENGCQAGPGTTCAGTSKVDYQGNAWTLVPEGTCLTLELPAMMDGAARMGSLEALDRDLPMDS</sequence>
<accession>A0A1G7I0W5</accession>